<evidence type="ECO:0000256" key="3">
    <source>
        <dbReference type="ARBA" id="ARBA00023002"/>
    </source>
</evidence>
<evidence type="ECO:0000256" key="2">
    <source>
        <dbReference type="ARBA" id="ARBA00022723"/>
    </source>
</evidence>
<feature type="binding site" evidence="4">
    <location>
        <position position="265"/>
    </location>
    <ligand>
        <name>glycerol</name>
        <dbReference type="ChEBI" id="CHEBI:17754"/>
    </ligand>
</feature>
<evidence type="ECO:0000256" key="4">
    <source>
        <dbReference type="PIRSR" id="PIRSR000112-1"/>
    </source>
</evidence>
<keyword evidence="4" id="KW-0862">Zinc</keyword>
<dbReference type="PANTHER" id="PTHR43616:SF3">
    <property type="entry name" value="HYDROXYCARBOXYLATE DEHYDROGENASE A"/>
    <property type="match status" value="1"/>
</dbReference>
<feature type="binding site" evidence="4">
    <location>
        <position position="282"/>
    </location>
    <ligand>
        <name>glycerol</name>
        <dbReference type="ChEBI" id="CHEBI:17754"/>
    </ligand>
</feature>
<accession>A0A261EYA0</accession>
<keyword evidence="3" id="KW-0560">Oxidoreductase</keyword>
<dbReference type="CDD" id="cd08172">
    <property type="entry name" value="GlyDH-like"/>
    <property type="match status" value="1"/>
</dbReference>
<comment type="similarity">
    <text evidence="1">Belongs to the iron-containing alcohol dehydrogenase family.</text>
</comment>
<evidence type="ECO:0000313" key="7">
    <source>
        <dbReference type="EMBL" id="OZG51840.1"/>
    </source>
</evidence>
<reference evidence="7 8" key="1">
    <citation type="journal article" date="2017" name="BMC Genomics">
        <title>Comparative genomic and phylogenomic analyses of the Bifidobacteriaceae family.</title>
        <authorList>
            <person name="Lugli G.A."/>
            <person name="Milani C."/>
            <person name="Turroni F."/>
            <person name="Duranti S."/>
            <person name="Mancabelli L."/>
            <person name="Mangifesta M."/>
            <person name="Ferrario C."/>
            <person name="Modesto M."/>
            <person name="Mattarelli P."/>
            <person name="Jiri K."/>
            <person name="van Sinderen D."/>
            <person name="Ventura M."/>
        </authorList>
    </citation>
    <scope>NUCLEOTIDE SEQUENCE [LARGE SCALE GENOMIC DNA]</scope>
    <source>
        <strain evidence="7 8">DSM 24742</strain>
    </source>
</reference>
<dbReference type="PANTHER" id="PTHR43616">
    <property type="entry name" value="GLYCEROL DEHYDROGENASE"/>
    <property type="match status" value="1"/>
</dbReference>
<keyword evidence="5" id="KW-0520">NAD</keyword>
<evidence type="ECO:0000256" key="5">
    <source>
        <dbReference type="PIRSR" id="PIRSR000112-3"/>
    </source>
</evidence>
<dbReference type="GO" id="GO:0046872">
    <property type="term" value="F:metal ion binding"/>
    <property type="evidence" value="ECO:0007669"/>
    <property type="project" value="UniProtKB-KW"/>
</dbReference>
<dbReference type="Proteomes" id="UP000216725">
    <property type="component" value="Unassembled WGS sequence"/>
</dbReference>
<feature type="binding site" evidence="4">
    <location>
        <position position="181"/>
    </location>
    <ligand>
        <name>glycerol</name>
        <dbReference type="ChEBI" id="CHEBI:17754"/>
    </ligand>
</feature>
<evidence type="ECO:0000313" key="8">
    <source>
        <dbReference type="Proteomes" id="UP000216725"/>
    </source>
</evidence>
<feature type="domain" description="Alcohol dehydrogenase iron-type/glycerol dehydrogenase GldA" evidence="6">
    <location>
        <begin position="14"/>
        <end position="163"/>
    </location>
</feature>
<comment type="cofactor">
    <cofactor evidence="4">
        <name>Zn(2+)</name>
        <dbReference type="ChEBI" id="CHEBI:29105"/>
    </cofactor>
    <text evidence="4">Binds 1 zinc ion per subunit.</text>
</comment>
<dbReference type="AlphaFoldDB" id="A0A261EYA0"/>
<dbReference type="Gene3D" id="1.20.1090.10">
    <property type="entry name" value="Dehydroquinate synthase-like - alpha domain"/>
    <property type="match status" value="1"/>
</dbReference>
<gene>
    <name evidence="7" type="ORF">PSRA_0920</name>
</gene>
<feature type="binding site" evidence="5">
    <location>
        <begin position="104"/>
        <end position="108"/>
    </location>
    <ligand>
        <name>NAD(+)</name>
        <dbReference type="ChEBI" id="CHEBI:57540"/>
    </ligand>
</feature>
<name>A0A261EYA0_9BIFI</name>
<dbReference type="GO" id="GO:0016614">
    <property type="term" value="F:oxidoreductase activity, acting on CH-OH group of donors"/>
    <property type="evidence" value="ECO:0007669"/>
    <property type="project" value="InterPro"/>
</dbReference>
<dbReference type="PROSITE" id="PS00913">
    <property type="entry name" value="ADH_IRON_1"/>
    <property type="match status" value="1"/>
</dbReference>
<keyword evidence="8" id="KW-1185">Reference proteome</keyword>
<dbReference type="EMBL" id="MWWR01000006">
    <property type="protein sequence ID" value="OZG51840.1"/>
    <property type="molecule type" value="Genomic_DNA"/>
</dbReference>
<dbReference type="InterPro" id="IPR001670">
    <property type="entry name" value="ADH_Fe/GldA"/>
</dbReference>
<evidence type="ECO:0000256" key="1">
    <source>
        <dbReference type="ARBA" id="ARBA00007358"/>
    </source>
</evidence>
<evidence type="ECO:0000259" key="6">
    <source>
        <dbReference type="Pfam" id="PF00465"/>
    </source>
</evidence>
<protein>
    <submittedName>
        <fullName evidence="7">Glycerol dehydrogenase</fullName>
    </submittedName>
</protein>
<dbReference type="SUPFAM" id="SSF56796">
    <property type="entry name" value="Dehydroquinate synthase-like"/>
    <property type="match status" value="1"/>
</dbReference>
<dbReference type="Pfam" id="PF00465">
    <property type="entry name" value="Fe-ADH"/>
    <property type="match status" value="1"/>
</dbReference>
<dbReference type="PIRSF" id="PIRSF000112">
    <property type="entry name" value="Glycerol_dehydrogenase"/>
    <property type="match status" value="1"/>
</dbReference>
<comment type="caution">
    <text evidence="7">The sequence shown here is derived from an EMBL/GenBank/DDBJ whole genome shotgun (WGS) entry which is preliminary data.</text>
</comment>
<sequence>MATGRKDSDVRPGPNRYVSRIGAALHLGRYIEDYHRPVIVTGEASWQAYTRYVATATDPETGLRGEVPLTLVEHYDGSATIRNARQIAGRLPADTDAIVAIGGGKLSDTAKNVAELARTDIIVVPTLASTCSAYSTVSVNYDERHRYVSSPLHPRTSVLTLVDPALVATGPRRYLVGGIGDTLAKWYESAPIFDHAEHLGPFDLLARESARLIRAQLLEHGAAALQALDEGRVDVHLQTVVDTVIGLAGTVGGFGGAAARASGAHAVNDALSLIPGAAQVTHGEKVAYGILVQLAAQGLEDDIRALLPFYRRIGLPRSLGDMGLAPTPEERAAVLGFAAGNRMGFSAAVPGITAHDVGVAMDEVERIAAQDDAAHAGMAHDD</sequence>
<feature type="binding site" evidence="5">
    <location>
        <position position="135"/>
    </location>
    <ligand>
        <name>NAD(+)</name>
        <dbReference type="ChEBI" id="CHEBI:57540"/>
    </ligand>
</feature>
<organism evidence="7 8">
    <name type="scientific">Pseudoscardovia radai</name>
    <dbReference type="NCBI Taxonomy" id="987066"/>
    <lineage>
        <taxon>Bacteria</taxon>
        <taxon>Bacillati</taxon>
        <taxon>Actinomycetota</taxon>
        <taxon>Actinomycetes</taxon>
        <taxon>Bifidobacteriales</taxon>
        <taxon>Bifidobacteriaceae</taxon>
        <taxon>Pseudoscardovia</taxon>
    </lineage>
</organism>
<feature type="binding site" evidence="5">
    <location>
        <begin position="126"/>
        <end position="129"/>
    </location>
    <ligand>
        <name>NAD(+)</name>
        <dbReference type="ChEBI" id="CHEBI:57540"/>
    </ligand>
</feature>
<dbReference type="Gene3D" id="3.40.50.1970">
    <property type="match status" value="1"/>
</dbReference>
<proteinExistence type="inferred from homology"/>
<dbReference type="OrthoDB" id="323926at2"/>
<dbReference type="InterPro" id="IPR016205">
    <property type="entry name" value="Glycerol_DH"/>
</dbReference>
<keyword evidence="2 4" id="KW-0479">Metal-binding</keyword>
<dbReference type="RefSeq" id="WP_094660733.1">
    <property type="nucleotide sequence ID" value="NZ_MWWR01000006.1"/>
</dbReference>
<feature type="binding site" evidence="5">
    <location>
        <position position="141"/>
    </location>
    <ligand>
        <name>NAD(+)</name>
        <dbReference type="ChEBI" id="CHEBI:57540"/>
    </ligand>
</feature>
<dbReference type="InterPro" id="IPR018211">
    <property type="entry name" value="ADH_Fe_CS"/>
</dbReference>